<organism evidence="3 4">
    <name type="scientific">Streptomyces liangshanensis</name>
    <dbReference type="NCBI Taxonomy" id="2717324"/>
    <lineage>
        <taxon>Bacteria</taxon>
        <taxon>Bacillati</taxon>
        <taxon>Actinomycetota</taxon>
        <taxon>Actinomycetes</taxon>
        <taxon>Kitasatosporales</taxon>
        <taxon>Streptomycetaceae</taxon>
        <taxon>Streptomyces</taxon>
    </lineage>
</organism>
<reference evidence="3 4" key="1">
    <citation type="submission" date="2020-03" db="EMBL/GenBank/DDBJ databases">
        <title>A novel species.</title>
        <authorList>
            <person name="Gao J."/>
        </authorList>
    </citation>
    <scope>NUCLEOTIDE SEQUENCE [LARGE SCALE GENOMIC DNA]</scope>
    <source>
        <strain evidence="3 4">QMT-12</strain>
    </source>
</reference>
<dbReference type="EMBL" id="CP050177">
    <property type="protein sequence ID" value="QIQ04960.1"/>
    <property type="molecule type" value="Genomic_DNA"/>
</dbReference>
<name>A0A6G9H3B1_9ACTN</name>
<evidence type="ECO:0000313" key="4">
    <source>
        <dbReference type="Proteomes" id="UP000501179"/>
    </source>
</evidence>
<accession>A0A6G9H3B1</accession>
<evidence type="ECO:0008006" key="5">
    <source>
        <dbReference type="Google" id="ProtNLM"/>
    </source>
</evidence>
<gene>
    <name evidence="3" type="ORF">HA039_24180</name>
</gene>
<evidence type="ECO:0000256" key="1">
    <source>
        <dbReference type="SAM" id="MobiDB-lite"/>
    </source>
</evidence>
<keyword evidence="2" id="KW-1133">Transmembrane helix</keyword>
<keyword evidence="2" id="KW-0472">Membrane</keyword>
<proteinExistence type="predicted"/>
<feature type="region of interest" description="Disordered" evidence="1">
    <location>
        <begin position="1"/>
        <end position="21"/>
    </location>
</feature>
<keyword evidence="4" id="KW-1185">Reference proteome</keyword>
<dbReference type="AlphaFoldDB" id="A0A6G9H3B1"/>
<dbReference type="KEGG" id="slia:HA039_24180"/>
<sequence length="239" mass="24485">MSGKQAIQADQAIQTHQATDRRFARRGRTAGAAVLGAALLALALGAQPATADARTGVPGGPAAAPAAQGLGSGHLLQRRDLVQRGLRPVGATVGLTGNQALSACSGEETMRALVRGTADAYAEVTWTFDTRDTLLIESVAEGSTDTSAALHERELNQLVRDCQDEPAGHWYYGTGHALTTKAGRATWYPAFSGGGEVSGGVAVIRSGHRFGLVEIAGQPGDDPAHVAGLAAAALDRLAS</sequence>
<evidence type="ECO:0000313" key="3">
    <source>
        <dbReference type="EMBL" id="QIQ04960.1"/>
    </source>
</evidence>
<evidence type="ECO:0000256" key="2">
    <source>
        <dbReference type="SAM" id="Phobius"/>
    </source>
</evidence>
<dbReference type="Proteomes" id="UP000501179">
    <property type="component" value="Chromosome"/>
</dbReference>
<dbReference type="RefSeq" id="WP_167033347.1">
    <property type="nucleotide sequence ID" value="NZ_CP050177.1"/>
</dbReference>
<protein>
    <recommendedName>
        <fullName evidence="5">Sensor domain-containing protein</fullName>
    </recommendedName>
</protein>
<keyword evidence="2" id="KW-0812">Transmembrane</keyword>
<feature type="transmembrane region" description="Helical" evidence="2">
    <location>
        <begin position="29"/>
        <end position="46"/>
    </location>
</feature>